<gene>
    <name evidence="3" type="ORF">PHPALM_20164</name>
</gene>
<dbReference type="AlphaFoldDB" id="A0A2P4XFJ4"/>
<evidence type="ECO:0000259" key="2">
    <source>
        <dbReference type="Pfam" id="PF24626"/>
    </source>
</evidence>
<dbReference type="Proteomes" id="UP000237271">
    <property type="component" value="Unassembled WGS sequence"/>
</dbReference>
<feature type="domain" description="Tf2-1-like SH3-like" evidence="2">
    <location>
        <begin position="69"/>
        <end position="122"/>
    </location>
</feature>
<organism evidence="3 4">
    <name type="scientific">Phytophthora palmivora</name>
    <dbReference type="NCBI Taxonomy" id="4796"/>
    <lineage>
        <taxon>Eukaryota</taxon>
        <taxon>Sar</taxon>
        <taxon>Stramenopiles</taxon>
        <taxon>Oomycota</taxon>
        <taxon>Peronosporomycetes</taxon>
        <taxon>Peronosporales</taxon>
        <taxon>Peronosporaceae</taxon>
        <taxon>Phytophthora</taxon>
    </lineage>
</organism>
<dbReference type="EMBL" id="NCKW01011131">
    <property type="protein sequence ID" value="POM64320.1"/>
    <property type="molecule type" value="Genomic_DNA"/>
</dbReference>
<sequence length="184" mass="20815">MRINGVYPVLLEWVTTPPGAANLAGRHRGLHPRVFTKTIVVVFDDRLTLISQVRYAMVSAQDKQRSTQTRKEKELKRSNKLKYRFIEPFLTLARHGTAYSIDLPKSMATHRTFYVGCLKRYHDPQGSSPQLEEDPGENSPPRNEAKPPGLPEQPVSEPANVKLAGTHAIHTKGMRDELAYEPYP</sequence>
<protein>
    <submittedName>
        <fullName evidence="3">Pol protein</fullName>
    </submittedName>
</protein>
<evidence type="ECO:0000256" key="1">
    <source>
        <dbReference type="SAM" id="MobiDB-lite"/>
    </source>
</evidence>
<feature type="region of interest" description="Disordered" evidence="1">
    <location>
        <begin position="124"/>
        <end position="184"/>
    </location>
</feature>
<evidence type="ECO:0000313" key="4">
    <source>
        <dbReference type="Proteomes" id="UP000237271"/>
    </source>
</evidence>
<dbReference type="InterPro" id="IPR056924">
    <property type="entry name" value="SH3_Tf2-1"/>
</dbReference>
<proteinExistence type="predicted"/>
<dbReference type="Pfam" id="PF24626">
    <property type="entry name" value="SH3_Tf2-1"/>
    <property type="match status" value="1"/>
</dbReference>
<reference evidence="3 4" key="1">
    <citation type="journal article" date="2017" name="Genome Biol. Evol.">
        <title>Phytophthora megakarya and P. palmivora, closely related causal agents of cacao black pod rot, underwent increases in genome sizes and gene numbers by different mechanisms.</title>
        <authorList>
            <person name="Ali S.S."/>
            <person name="Shao J."/>
            <person name="Lary D.J."/>
            <person name="Kronmiller B."/>
            <person name="Shen D."/>
            <person name="Strem M.D."/>
            <person name="Amoako-Attah I."/>
            <person name="Akrofi A.Y."/>
            <person name="Begoude B.A."/>
            <person name="Ten Hoopen G.M."/>
            <person name="Coulibaly K."/>
            <person name="Kebe B.I."/>
            <person name="Melnick R.L."/>
            <person name="Guiltinan M.J."/>
            <person name="Tyler B.M."/>
            <person name="Meinhardt L.W."/>
            <person name="Bailey B.A."/>
        </authorList>
    </citation>
    <scope>NUCLEOTIDE SEQUENCE [LARGE SCALE GENOMIC DNA]</scope>
    <source>
        <strain evidence="4">sbr112.9</strain>
    </source>
</reference>
<name>A0A2P4XFJ4_9STRA</name>
<accession>A0A2P4XFJ4</accession>
<comment type="caution">
    <text evidence="3">The sequence shown here is derived from an EMBL/GenBank/DDBJ whole genome shotgun (WGS) entry which is preliminary data.</text>
</comment>
<evidence type="ECO:0000313" key="3">
    <source>
        <dbReference type="EMBL" id="POM64320.1"/>
    </source>
</evidence>
<keyword evidence="4" id="KW-1185">Reference proteome</keyword>